<name>A0A1P8WP02_9PLAN</name>
<evidence type="ECO:0000313" key="3">
    <source>
        <dbReference type="Proteomes" id="UP000187735"/>
    </source>
</evidence>
<dbReference type="Gene3D" id="3.40.50.1110">
    <property type="entry name" value="SGNH hydrolase"/>
    <property type="match status" value="1"/>
</dbReference>
<dbReference type="Proteomes" id="UP000187735">
    <property type="component" value="Chromosome"/>
</dbReference>
<keyword evidence="1" id="KW-0812">Transmembrane</keyword>
<reference evidence="2 3" key="1">
    <citation type="journal article" date="2016" name="Front. Microbiol.">
        <title>Fuerstia marisgermanicae gen. nov., sp. nov., an Unusual Member of the Phylum Planctomycetes from the German Wadden Sea.</title>
        <authorList>
            <person name="Kohn T."/>
            <person name="Heuer A."/>
            <person name="Jogler M."/>
            <person name="Vollmers J."/>
            <person name="Boedeker C."/>
            <person name="Bunk B."/>
            <person name="Rast P."/>
            <person name="Borchert D."/>
            <person name="Glockner I."/>
            <person name="Freese H.M."/>
            <person name="Klenk H.P."/>
            <person name="Overmann J."/>
            <person name="Kaster A.K."/>
            <person name="Rohde M."/>
            <person name="Wiegand S."/>
            <person name="Jogler C."/>
        </authorList>
    </citation>
    <scope>NUCLEOTIDE SEQUENCE [LARGE SCALE GENOMIC DNA]</scope>
    <source>
        <strain evidence="2 3">NH11</strain>
    </source>
</reference>
<sequence>MGLYDLFSRDGIVREIELPRPLQDLTSGFIGTLGCWAAGLVMAASAVMYSVAGGLTTRLLGLLILLAAGMICGIARTAPAQWKLRFTAVFVSLAIAVVLAEIVLRCVTSFPINTTPPMVPHPQLGYVLDPKLDDVDDNGFRNAEAVTEAAIVAIGDTHTQGFNAAATEAWPQLLSSAIGQTVYNMGVGGYGPLQYDLLVTEAIKKKPQRIVIGLYVGNDLGDVARGIQERDSEREIDNSFRHAIKFHTATGSALTHLVKRSRYGRPAGFEIPHARHPTYVSYERIRSISGDMDLTDPPIVAAYDKTAQVLAHAKQSCDAAGVRLTVLLIPTRESVYFQNAHSGQSSWPNELQQMVQRETELRTRLQVILQQQQVEHIDLLPSLAAALDDETPVYAPHDEGHPLAAGYRVYAAAVTP</sequence>
<dbReference type="AlphaFoldDB" id="A0A1P8WP02"/>
<organism evidence="2 3">
    <name type="scientific">Fuerstiella marisgermanici</name>
    <dbReference type="NCBI Taxonomy" id="1891926"/>
    <lineage>
        <taxon>Bacteria</taxon>
        <taxon>Pseudomonadati</taxon>
        <taxon>Planctomycetota</taxon>
        <taxon>Planctomycetia</taxon>
        <taxon>Planctomycetales</taxon>
        <taxon>Planctomycetaceae</taxon>
        <taxon>Fuerstiella</taxon>
    </lineage>
</organism>
<accession>A0A1P8WP02</accession>
<keyword evidence="1" id="KW-1133">Transmembrane helix</keyword>
<dbReference type="GO" id="GO:0016788">
    <property type="term" value="F:hydrolase activity, acting on ester bonds"/>
    <property type="evidence" value="ECO:0007669"/>
    <property type="project" value="UniProtKB-ARBA"/>
</dbReference>
<evidence type="ECO:0008006" key="4">
    <source>
        <dbReference type="Google" id="ProtNLM"/>
    </source>
</evidence>
<keyword evidence="1" id="KW-0472">Membrane</keyword>
<dbReference type="KEGG" id="fmr:Fuma_05446"/>
<protein>
    <recommendedName>
        <fullName evidence="4">SGNH hydrolase-type esterase domain-containing protein</fullName>
    </recommendedName>
</protein>
<proteinExistence type="predicted"/>
<evidence type="ECO:0000313" key="2">
    <source>
        <dbReference type="EMBL" id="APZ95784.1"/>
    </source>
</evidence>
<feature type="transmembrane region" description="Helical" evidence="1">
    <location>
        <begin position="59"/>
        <end position="78"/>
    </location>
</feature>
<gene>
    <name evidence="2" type="ORF">Fuma_05446</name>
</gene>
<feature type="transmembrane region" description="Helical" evidence="1">
    <location>
        <begin position="29"/>
        <end position="52"/>
    </location>
</feature>
<dbReference type="InterPro" id="IPR036514">
    <property type="entry name" value="SGNH_hydro_sf"/>
</dbReference>
<dbReference type="SUPFAM" id="SSF52266">
    <property type="entry name" value="SGNH hydrolase"/>
    <property type="match status" value="1"/>
</dbReference>
<keyword evidence="3" id="KW-1185">Reference proteome</keyword>
<evidence type="ECO:0000256" key="1">
    <source>
        <dbReference type="SAM" id="Phobius"/>
    </source>
</evidence>
<dbReference type="STRING" id="1891926.Fuma_05446"/>
<dbReference type="EMBL" id="CP017641">
    <property type="protein sequence ID" value="APZ95784.1"/>
    <property type="molecule type" value="Genomic_DNA"/>
</dbReference>